<accession>A0A1C4FK58</accession>
<feature type="domain" description="Ppx/GppA phosphatase N-terminal" evidence="1">
    <location>
        <begin position="38"/>
        <end position="285"/>
    </location>
</feature>
<evidence type="ECO:0000259" key="1">
    <source>
        <dbReference type="Pfam" id="PF02541"/>
    </source>
</evidence>
<protein>
    <submittedName>
        <fullName evidence="2">Exopolyphosphatase / guanosine-5'-triphosphate,3'-diphosphate pyrophosphatase</fullName>
    </submittedName>
</protein>
<sequence>MKLAAIDIGSNAGRLLISEASPNSLGEMDFTKINLVRVPLRLGFDVFDTKRISDKKAEELVKTIQAYKLLLEVYEVKHLKACATSAMRDAENGQEILARVKAETGIDIHIITGQEEASFIYENHIAEHLDITKSYLYIDVGGGSTEITCFSANRLLFKESFNIGTIRLLHNQVTEEQWQQLKSFIKNQLRQLLNVVAIGSGGNINKIFSLSKRKEGKPLSLETLKNYHKELSSVSQDERIHVYKLREDRADVIVPALLIYINIMRWANAEEIFVPKIGLADGIIHALYNEVTHQPSFDMEKA</sequence>
<reference evidence="2 3" key="1">
    <citation type="submission" date="2016-08" db="EMBL/GenBank/DDBJ databases">
        <authorList>
            <person name="Seilhamer J.J."/>
        </authorList>
    </citation>
    <scope>NUCLEOTIDE SEQUENCE [LARGE SCALE GENOMIC DNA]</scope>
    <source>
        <strain evidence="2 3">A37T2</strain>
    </source>
</reference>
<dbReference type="InterPro" id="IPR050273">
    <property type="entry name" value="GppA/Ppx_hydrolase"/>
</dbReference>
<evidence type="ECO:0000313" key="2">
    <source>
        <dbReference type="EMBL" id="SCC55881.1"/>
    </source>
</evidence>
<dbReference type="AlphaFoldDB" id="A0A1C4FK58"/>
<keyword evidence="3" id="KW-1185">Reference proteome</keyword>
<dbReference type="PANTHER" id="PTHR30005:SF0">
    <property type="entry name" value="RETROGRADE REGULATION PROTEIN 2"/>
    <property type="match status" value="1"/>
</dbReference>
<organism evidence="2 3">
    <name type="scientific">Chitinophaga costaii</name>
    <dbReference type="NCBI Taxonomy" id="1335309"/>
    <lineage>
        <taxon>Bacteria</taxon>
        <taxon>Pseudomonadati</taxon>
        <taxon>Bacteroidota</taxon>
        <taxon>Chitinophagia</taxon>
        <taxon>Chitinophagales</taxon>
        <taxon>Chitinophagaceae</taxon>
        <taxon>Chitinophaga</taxon>
    </lineage>
</organism>
<dbReference type="PANTHER" id="PTHR30005">
    <property type="entry name" value="EXOPOLYPHOSPHATASE"/>
    <property type="match status" value="1"/>
</dbReference>
<dbReference type="EMBL" id="FMAR01000014">
    <property type="protein sequence ID" value="SCC55881.1"/>
    <property type="molecule type" value="Genomic_DNA"/>
</dbReference>
<dbReference type="InterPro" id="IPR003695">
    <property type="entry name" value="Ppx_GppA_N"/>
</dbReference>
<dbReference type="Gene3D" id="3.30.420.40">
    <property type="match status" value="1"/>
</dbReference>
<dbReference type="RefSeq" id="WP_089714422.1">
    <property type="nucleotide sequence ID" value="NZ_FMAR01000014.1"/>
</dbReference>
<dbReference type="OrthoDB" id="9814545at2"/>
<dbReference type="Proteomes" id="UP000242818">
    <property type="component" value="Unassembled WGS sequence"/>
</dbReference>
<dbReference type="SUPFAM" id="SSF53067">
    <property type="entry name" value="Actin-like ATPase domain"/>
    <property type="match status" value="2"/>
</dbReference>
<dbReference type="InterPro" id="IPR043129">
    <property type="entry name" value="ATPase_NBD"/>
</dbReference>
<dbReference type="STRING" id="1335309.GA0116948_114109"/>
<dbReference type="CDD" id="cd24006">
    <property type="entry name" value="ASKHA_NBD_PPX_GppA"/>
    <property type="match status" value="1"/>
</dbReference>
<dbReference type="Pfam" id="PF02541">
    <property type="entry name" value="Ppx-GppA"/>
    <property type="match status" value="1"/>
</dbReference>
<gene>
    <name evidence="2" type="ORF">GA0116948_114109</name>
</gene>
<proteinExistence type="predicted"/>
<dbReference type="GO" id="GO:0016462">
    <property type="term" value="F:pyrophosphatase activity"/>
    <property type="evidence" value="ECO:0007669"/>
    <property type="project" value="TreeGrafter"/>
</dbReference>
<evidence type="ECO:0000313" key="3">
    <source>
        <dbReference type="Proteomes" id="UP000242818"/>
    </source>
</evidence>
<name>A0A1C4FK58_9BACT</name>
<dbReference type="Gene3D" id="3.30.420.150">
    <property type="entry name" value="Exopolyphosphatase. Domain 2"/>
    <property type="match status" value="1"/>
</dbReference>